<feature type="chain" id="PRO_5011796981" description="Curlin associated repeat-containing protein" evidence="1">
    <location>
        <begin position="25"/>
        <end position="151"/>
    </location>
</feature>
<dbReference type="EMBL" id="FOZP01000004">
    <property type="protein sequence ID" value="SFS51062.1"/>
    <property type="molecule type" value="Genomic_DNA"/>
</dbReference>
<keyword evidence="3" id="KW-1185">Reference proteome</keyword>
<protein>
    <recommendedName>
        <fullName evidence="4">Curlin associated repeat-containing protein</fullName>
    </recommendedName>
</protein>
<organism evidence="2 3">
    <name type="scientific">Lutibacter maritimus</name>
    <dbReference type="NCBI Taxonomy" id="593133"/>
    <lineage>
        <taxon>Bacteria</taxon>
        <taxon>Pseudomonadati</taxon>
        <taxon>Bacteroidota</taxon>
        <taxon>Flavobacteriia</taxon>
        <taxon>Flavobacteriales</taxon>
        <taxon>Flavobacteriaceae</taxon>
        <taxon>Lutibacter</taxon>
    </lineage>
</organism>
<dbReference type="AlphaFoldDB" id="A0A1I6QF73"/>
<reference evidence="3" key="1">
    <citation type="submission" date="2016-10" db="EMBL/GenBank/DDBJ databases">
        <authorList>
            <person name="Varghese N."/>
            <person name="Submissions S."/>
        </authorList>
    </citation>
    <scope>NUCLEOTIDE SEQUENCE [LARGE SCALE GENOMIC DNA]</scope>
    <source>
        <strain evidence="3">DSM 24450</strain>
    </source>
</reference>
<dbReference type="RefSeq" id="WP_090224913.1">
    <property type="nucleotide sequence ID" value="NZ_FOZP01000004.1"/>
</dbReference>
<keyword evidence="1" id="KW-0732">Signal</keyword>
<dbReference type="Proteomes" id="UP000199312">
    <property type="component" value="Unassembled WGS sequence"/>
</dbReference>
<evidence type="ECO:0000256" key="1">
    <source>
        <dbReference type="SAM" id="SignalP"/>
    </source>
</evidence>
<dbReference type="STRING" id="593133.SAMN04488006_1717"/>
<accession>A0A1I6QF73</accession>
<gene>
    <name evidence="2" type="ORF">SAMN04488006_1717</name>
</gene>
<name>A0A1I6QF73_9FLAO</name>
<evidence type="ECO:0008006" key="4">
    <source>
        <dbReference type="Google" id="ProtNLM"/>
    </source>
</evidence>
<feature type="signal peptide" evidence="1">
    <location>
        <begin position="1"/>
        <end position="24"/>
    </location>
</feature>
<evidence type="ECO:0000313" key="3">
    <source>
        <dbReference type="Proteomes" id="UP000199312"/>
    </source>
</evidence>
<evidence type="ECO:0000313" key="2">
    <source>
        <dbReference type="EMBL" id="SFS51062.1"/>
    </source>
</evidence>
<proteinExistence type="predicted"/>
<dbReference type="OrthoDB" id="1190088at2"/>
<sequence length="151" mass="17355">MKKYNYILIIALTLFFANCNFLVAQQLSDENTYVINQYFQSNKEFSSKLTDTQTLSTNSFQVQSNIVSLNQIGNNNEIDIKQKGADSQKINQIGNNNYYNFINYYNNTPSNFNIIQQGNSNNLQIYGENSIIKNIGIIQKSDFSTLIIKNY</sequence>